<name>A0A1S0U7K0_LOALO</name>
<dbReference type="GeneID" id="9939541"/>
<proteinExistence type="predicted"/>
<dbReference type="KEGG" id="loa:LOAG_02153"/>
<accession>A0A1S0U7K0</accession>
<evidence type="ECO:0000313" key="1">
    <source>
        <dbReference type="EMBL" id="EFO26329.1"/>
    </source>
</evidence>
<dbReference type="EMBL" id="JH712327">
    <property type="protein sequence ID" value="EFO26329.1"/>
    <property type="molecule type" value="Genomic_DNA"/>
</dbReference>
<organism evidence="1">
    <name type="scientific">Loa loa</name>
    <name type="common">Eye worm</name>
    <name type="synonym">Filaria loa</name>
    <dbReference type="NCBI Taxonomy" id="7209"/>
    <lineage>
        <taxon>Eukaryota</taxon>
        <taxon>Metazoa</taxon>
        <taxon>Ecdysozoa</taxon>
        <taxon>Nematoda</taxon>
        <taxon>Chromadorea</taxon>
        <taxon>Rhabditida</taxon>
        <taxon>Spirurina</taxon>
        <taxon>Spiruromorpha</taxon>
        <taxon>Filarioidea</taxon>
        <taxon>Onchocercidae</taxon>
        <taxon>Loa</taxon>
    </lineage>
</organism>
<sequence>MPTYTCVCTQTHICTYAQTHENVHERAQLPQYKHSRMSAYYMQSLNRDM</sequence>
<dbReference type="CTD" id="9939541"/>
<dbReference type="AlphaFoldDB" id="A0A1S0U7K0"/>
<protein>
    <submittedName>
        <fullName evidence="1">Uncharacterized protein</fullName>
    </submittedName>
</protein>
<dbReference type="RefSeq" id="XP_003137739.1">
    <property type="nucleotide sequence ID" value="XM_003137691.1"/>
</dbReference>
<reference evidence="1" key="1">
    <citation type="submission" date="2012-04" db="EMBL/GenBank/DDBJ databases">
        <title>The Genome Sequence of Loa loa.</title>
        <authorList>
            <consortium name="The Broad Institute Genome Sequencing Platform"/>
            <consortium name="Broad Institute Genome Sequencing Center for Infectious Disease"/>
            <person name="Nutman T.B."/>
            <person name="Fink D.L."/>
            <person name="Russ C."/>
            <person name="Young S."/>
            <person name="Zeng Q."/>
            <person name="Gargeya S."/>
            <person name="Alvarado L."/>
            <person name="Berlin A."/>
            <person name="Chapman S.B."/>
            <person name="Chen Z."/>
            <person name="Freedman E."/>
            <person name="Gellesch M."/>
            <person name="Goldberg J."/>
            <person name="Griggs A."/>
            <person name="Gujja S."/>
            <person name="Heilman E.R."/>
            <person name="Heiman D."/>
            <person name="Howarth C."/>
            <person name="Mehta T."/>
            <person name="Neiman D."/>
            <person name="Pearson M."/>
            <person name="Roberts A."/>
            <person name="Saif S."/>
            <person name="Shea T."/>
            <person name="Shenoy N."/>
            <person name="Sisk P."/>
            <person name="Stolte C."/>
            <person name="Sykes S."/>
            <person name="White J."/>
            <person name="Yandava C."/>
            <person name="Haas B."/>
            <person name="Henn M.R."/>
            <person name="Nusbaum C."/>
            <person name="Birren B."/>
        </authorList>
    </citation>
    <scope>NUCLEOTIDE SEQUENCE [LARGE SCALE GENOMIC DNA]</scope>
</reference>
<gene>
    <name evidence="1" type="ORF">LOAG_02153</name>
</gene>
<dbReference type="InParanoid" id="A0A1S0U7K0"/>